<protein>
    <submittedName>
        <fullName evidence="1">Uncharacterized protein</fullName>
    </submittedName>
</protein>
<organism evidence="1 2">
    <name type="scientific">Meloidogyne enterolobii</name>
    <name type="common">Root-knot nematode worm</name>
    <name type="synonym">Meloidogyne mayaguensis</name>
    <dbReference type="NCBI Taxonomy" id="390850"/>
    <lineage>
        <taxon>Eukaryota</taxon>
        <taxon>Metazoa</taxon>
        <taxon>Ecdysozoa</taxon>
        <taxon>Nematoda</taxon>
        <taxon>Chromadorea</taxon>
        <taxon>Rhabditida</taxon>
        <taxon>Tylenchina</taxon>
        <taxon>Tylenchomorpha</taxon>
        <taxon>Tylenchoidea</taxon>
        <taxon>Meloidogynidae</taxon>
        <taxon>Meloidogyninae</taxon>
        <taxon>Meloidogyne</taxon>
    </lineage>
</organism>
<gene>
    <name evidence="1" type="ORF">MENTE1834_LOCUS31991</name>
</gene>
<dbReference type="Proteomes" id="UP001497535">
    <property type="component" value="Unassembled WGS sequence"/>
</dbReference>
<evidence type="ECO:0000313" key="2">
    <source>
        <dbReference type="Proteomes" id="UP001497535"/>
    </source>
</evidence>
<name>A0ACB1A317_MELEN</name>
<comment type="caution">
    <text evidence="1">The sequence shown here is derived from an EMBL/GenBank/DDBJ whole genome shotgun (WGS) entry which is preliminary data.</text>
</comment>
<evidence type="ECO:0000313" key="1">
    <source>
        <dbReference type="EMBL" id="CAK5084595.1"/>
    </source>
</evidence>
<keyword evidence="2" id="KW-1185">Reference proteome</keyword>
<accession>A0ACB1A317</accession>
<dbReference type="EMBL" id="CAVMJV010000054">
    <property type="protein sequence ID" value="CAK5084595.1"/>
    <property type="molecule type" value="Genomic_DNA"/>
</dbReference>
<sequence>MDPPDVKTKHFPTTPRSIVRKFCLKKFSDKIKIIYPEWESNHGPPLDVKSKHFPTTPIIHIYFLDNVEAIIFITAISEYDQVLFEDETTNRMIESMQLFSSICNSSWFLNTAMILFLNKKDLFLEKIQRVNITTCFPDYEGSQNYEEAVNFIKMKFAELNQHPDKKTIYMHETCATDTNQVQLVISSVIDTIIQKNLQKAGMM</sequence>
<proteinExistence type="predicted"/>
<reference evidence="1" key="1">
    <citation type="submission" date="2023-11" db="EMBL/GenBank/DDBJ databases">
        <authorList>
            <person name="Poullet M."/>
        </authorList>
    </citation>
    <scope>NUCLEOTIDE SEQUENCE</scope>
    <source>
        <strain evidence="1">E1834</strain>
    </source>
</reference>